<evidence type="ECO:0000256" key="2">
    <source>
        <dbReference type="ARBA" id="ARBA00022553"/>
    </source>
</evidence>
<dbReference type="InterPro" id="IPR042099">
    <property type="entry name" value="ANL_N_sf"/>
</dbReference>
<evidence type="ECO:0000313" key="5">
    <source>
        <dbReference type="EMBL" id="UNI18371.1"/>
    </source>
</evidence>
<sequence>MRLICNKLEPRAQIWSQLLRRVVTQMLDLGGELSSARIFDVDVCSSFQLERSVPHLAGNSMDQDVCIHHLVSRTASRLGSSVAICSWDGSMTYQELEMASDIWSRTLLGNLRLPPGTAVLHCVDASKWAVVAWLSIVKAGLVCVPQDTSTPIPRLQRIARSVNAKLVLCDEHRVSRYRGLVDKVGSWCILNAASQSELDAIEPRYFPSARDVAVIVFTSGSTGTPKGVVQDHGALARGILLAANALGINQQTRLLQFSSLSFDLSIGEMFMPLATGGCVCIPNPAQKLRKLNESIAQLQVTDAILTPTVAANLCLDKIPSLHTLSLGGELAPLELCERLMAGLTLNNIYGSTEGAVWDAVAKMSRANPNPRNIGLPIGSHLWITHPDNFGHLSPPGVPGEVCVQGPDISRGYLNMAEMTKDRFKDGSRWLPDAVNDYGNDGFRTLYRTGDLGKFMPNGTIELLGRRDRQMKFNGQRFELGEVEACLKRHVTKGSHVHVNTLKVGNKQQLVAYLSAGSELVLTEERAQAWVRAAAGELLDFMVPKTVVPLQQFPLTVTGKIDGQKLTRMGQDFISQRRATDNGHAVGPGHGNTRIQVEPMDSMTAVARRGICNYLEDVKGIGSATLRDNFLLSDVGIDSMDAPALAERISNLVAGHVPPSAFLKFNVSVGDVVEAVVEQGGCLLGRRHLGADGMACEIEYWKSELKQRALDSEPRMAMDTAAAHILGANYLGQSQGKLVLVTGATGFLGHEILRQLLAHPSGIKVVALVRGDDPEAVLQTIVEAARQKSWWKIGYSRRLRIWLGDLSKPRLGLGHQQWMALFSGFDHIVHNGATVNWGLDYDSLRSVNVASTHQLLCGLGQPRSTPRLLFVSGGYISPADETVAELLHKASGMTGYEQTKLVCEALIEHFNADWVRDSRFAAILKPGFIIGSTTDGVTRETDAIWRFVKACVDVGFYSDLDAQRWVSVAGVDQVAKLVLDSIFSAGNSRGRGRPAMQKVLNGFLLQDMWTTLVRLGLDLEPLQHERWLKAMMDQISEQGAAHPLYPLTEWLHDNGGFLASDRPVATQSVDGISPLAALFQSLDYLIGSGFISTPIVKLTRDRL</sequence>
<dbReference type="Pfam" id="PF00501">
    <property type="entry name" value="AMP-binding"/>
    <property type="match status" value="1"/>
</dbReference>
<dbReference type="PROSITE" id="PS00455">
    <property type="entry name" value="AMP_BINDING"/>
    <property type="match status" value="1"/>
</dbReference>
<dbReference type="Gene3D" id="3.30.300.30">
    <property type="match status" value="1"/>
</dbReference>
<dbReference type="Gene3D" id="3.40.50.12780">
    <property type="entry name" value="N-terminal domain of ligase-like"/>
    <property type="match status" value="1"/>
</dbReference>
<keyword evidence="2" id="KW-0597">Phosphoprotein</keyword>
<evidence type="ECO:0000259" key="4">
    <source>
        <dbReference type="Pfam" id="PF07993"/>
    </source>
</evidence>
<proteinExistence type="predicted"/>
<dbReference type="Pfam" id="PF07993">
    <property type="entry name" value="NAD_binding_4"/>
    <property type="match status" value="1"/>
</dbReference>
<dbReference type="Gene3D" id="3.40.50.720">
    <property type="entry name" value="NAD(P)-binding Rossmann-like Domain"/>
    <property type="match status" value="1"/>
</dbReference>
<dbReference type="KEGG" id="ptkz:JDV02_004644"/>
<feature type="domain" description="Thioester reductase (TE)" evidence="4">
    <location>
        <begin position="740"/>
        <end position="976"/>
    </location>
</feature>
<dbReference type="Proteomes" id="UP000829364">
    <property type="component" value="Chromosome 3"/>
</dbReference>
<keyword evidence="6" id="KW-1185">Reference proteome</keyword>
<protein>
    <submittedName>
        <fullName evidence="5">NRPS-like protein biosynthetic cluster</fullName>
    </submittedName>
</protein>
<keyword evidence="1" id="KW-0596">Phosphopantetheine</keyword>
<dbReference type="InterPro" id="IPR036291">
    <property type="entry name" value="NAD(P)-bd_dom_sf"/>
</dbReference>
<reference evidence="5" key="1">
    <citation type="submission" date="2021-11" db="EMBL/GenBank/DDBJ databases">
        <title>Purpureocillium_takamizusanense_genome.</title>
        <authorList>
            <person name="Nguyen N.-H."/>
        </authorList>
    </citation>
    <scope>NUCLEOTIDE SEQUENCE</scope>
    <source>
        <strain evidence="5">PT3</strain>
    </source>
</reference>
<dbReference type="InterPro" id="IPR020845">
    <property type="entry name" value="AMP-binding_CS"/>
</dbReference>
<dbReference type="OrthoDB" id="4895341at2759"/>
<evidence type="ECO:0000256" key="1">
    <source>
        <dbReference type="ARBA" id="ARBA00022450"/>
    </source>
</evidence>
<name>A0A9Q8QFQ5_9HYPO</name>
<dbReference type="PANTHER" id="PTHR44845:SF4">
    <property type="entry name" value="NONRIBOSOMAL PEPTIDE SYNTHASE INPA"/>
    <property type="match status" value="1"/>
</dbReference>
<dbReference type="SUPFAM" id="SSF56801">
    <property type="entry name" value="Acetyl-CoA synthetase-like"/>
    <property type="match status" value="1"/>
</dbReference>
<dbReference type="InterPro" id="IPR013120">
    <property type="entry name" value="FAR_NAD-bd"/>
</dbReference>
<dbReference type="AlphaFoldDB" id="A0A9Q8QFQ5"/>
<dbReference type="InterPro" id="IPR045851">
    <property type="entry name" value="AMP-bd_C_sf"/>
</dbReference>
<dbReference type="GeneID" id="72066596"/>
<dbReference type="RefSeq" id="XP_047841852.1">
    <property type="nucleotide sequence ID" value="XM_047985875.1"/>
</dbReference>
<dbReference type="EMBL" id="CP086356">
    <property type="protein sequence ID" value="UNI18371.1"/>
    <property type="molecule type" value="Genomic_DNA"/>
</dbReference>
<organism evidence="5 6">
    <name type="scientific">Purpureocillium takamizusanense</name>
    <dbReference type="NCBI Taxonomy" id="2060973"/>
    <lineage>
        <taxon>Eukaryota</taxon>
        <taxon>Fungi</taxon>
        <taxon>Dikarya</taxon>
        <taxon>Ascomycota</taxon>
        <taxon>Pezizomycotina</taxon>
        <taxon>Sordariomycetes</taxon>
        <taxon>Hypocreomycetidae</taxon>
        <taxon>Hypocreales</taxon>
        <taxon>Ophiocordycipitaceae</taxon>
        <taxon>Purpureocillium</taxon>
    </lineage>
</organism>
<accession>A0A9Q8QFQ5</accession>
<evidence type="ECO:0000313" key="6">
    <source>
        <dbReference type="Proteomes" id="UP000829364"/>
    </source>
</evidence>
<gene>
    <name evidence="5" type="ORF">JDV02_004644</name>
</gene>
<dbReference type="SUPFAM" id="SSF51735">
    <property type="entry name" value="NAD(P)-binding Rossmann-fold domains"/>
    <property type="match status" value="1"/>
</dbReference>
<dbReference type="InterPro" id="IPR000873">
    <property type="entry name" value="AMP-dep_synth/lig_dom"/>
</dbReference>
<dbReference type="CDD" id="cd05918">
    <property type="entry name" value="A_NRPS_SidN3_like"/>
    <property type="match status" value="1"/>
</dbReference>
<feature type="domain" description="AMP-dependent synthetase/ligase" evidence="3">
    <location>
        <begin position="73"/>
        <end position="413"/>
    </location>
</feature>
<dbReference type="PANTHER" id="PTHR44845">
    <property type="entry name" value="CARRIER DOMAIN-CONTAINING PROTEIN"/>
    <property type="match status" value="1"/>
</dbReference>
<evidence type="ECO:0000259" key="3">
    <source>
        <dbReference type="Pfam" id="PF00501"/>
    </source>
</evidence>